<dbReference type="STRING" id="5454.A0A163GPL6"/>
<keyword evidence="2" id="KW-1185">Reference proteome</keyword>
<dbReference type="PANTHER" id="PTHR47431:SF5">
    <property type="entry name" value="ZN(II)2CYS6 TRANSCRIPTION FACTOR (EUROFUNG)"/>
    <property type="match status" value="1"/>
</dbReference>
<protein>
    <submittedName>
        <fullName evidence="1">Uncharacterized protein</fullName>
    </submittedName>
</protein>
<gene>
    <name evidence="1" type="ORF">ST47_g3899</name>
</gene>
<reference evidence="1 2" key="1">
    <citation type="journal article" date="2016" name="Sci. Rep.">
        <title>Draft genome sequencing and secretome analysis of fungal phytopathogen Ascochyta rabiei provides insight into the necrotrophic effector repertoire.</title>
        <authorList>
            <person name="Verma S."/>
            <person name="Gazara R.K."/>
            <person name="Nizam S."/>
            <person name="Parween S."/>
            <person name="Chattopadhyay D."/>
            <person name="Verma P.K."/>
        </authorList>
    </citation>
    <scope>NUCLEOTIDE SEQUENCE [LARGE SCALE GENOMIC DNA]</scope>
    <source>
        <strain evidence="1 2">ArDII</strain>
    </source>
</reference>
<dbReference type="CDD" id="cd12148">
    <property type="entry name" value="fungal_TF_MHR"/>
    <property type="match status" value="1"/>
</dbReference>
<comment type="caution">
    <text evidence="1">The sequence shown here is derived from an EMBL/GenBank/DDBJ whole genome shotgun (WGS) entry which is preliminary data.</text>
</comment>
<sequence length="558" mass="62103">MEEGNCVYSSETPAAGVSAVIAAIANDVNVYKHQHEHATSPTSRTAACKGRLPSMVHSYPALMLDDDKADGNSAVHRKPVATVKHRATDVSDRHCQQPDRLVEEGHAFCPESPLLHAIAALVGLISAKDEDEYAAIRDRATRQEYAELCSELALKGIDRDIDVSGPLSRSRVHDSVPVSLESTIATLLVAVYEYCYRGSLMRARTRMATAITLATDQGLHDTGPEQTTDSECERRTWSMICFFANKLSIIHHLPPLISIGDPPIKIASPKLGMEPEPWEAISGAQQILLICQTRVATCDELERLDTTVCSYIRDLDRPLPALKPDDVEGLAAHNWWAIARIVVHSARIKLHRQSAFADIPAFVNKHCDMAALKDTKHFPLLTPDCHRLASPGSQTNSPKTGEWPLADVSRRAQRSSDVCLKSAFVVLRMFRYLTEVLVDKQLQLPGLRHVDDEAKKSIRSSLPMTMPQMACSAMQACYVMVMTLYRVKSSLVLDKATRSDTALQPDLCFQDTERLVEELRHGVKDSMEMLNKYQMEFAHIKAMFEELKMVYEVAFADV</sequence>
<dbReference type="AlphaFoldDB" id="A0A163GPL6"/>
<proteinExistence type="predicted"/>
<dbReference type="PANTHER" id="PTHR47431">
    <property type="entry name" value="ZN(II)2CYS6 TRANSCRIPTION FACTOR (EUROFUNG)-RELATED"/>
    <property type="match status" value="1"/>
</dbReference>
<evidence type="ECO:0000313" key="1">
    <source>
        <dbReference type="EMBL" id="KZM24950.1"/>
    </source>
</evidence>
<dbReference type="EMBL" id="JYNV01000146">
    <property type="protein sequence ID" value="KZM24950.1"/>
    <property type="molecule type" value="Genomic_DNA"/>
</dbReference>
<organism evidence="1 2">
    <name type="scientific">Didymella rabiei</name>
    <name type="common">Chickpea ascochyta blight fungus</name>
    <name type="synonym">Mycosphaerella rabiei</name>
    <dbReference type="NCBI Taxonomy" id="5454"/>
    <lineage>
        <taxon>Eukaryota</taxon>
        <taxon>Fungi</taxon>
        <taxon>Dikarya</taxon>
        <taxon>Ascomycota</taxon>
        <taxon>Pezizomycotina</taxon>
        <taxon>Dothideomycetes</taxon>
        <taxon>Pleosporomycetidae</taxon>
        <taxon>Pleosporales</taxon>
        <taxon>Pleosporineae</taxon>
        <taxon>Didymellaceae</taxon>
        <taxon>Ascochyta</taxon>
    </lineage>
</organism>
<dbReference type="OrthoDB" id="2123952at2759"/>
<name>A0A163GPL6_DIDRA</name>
<dbReference type="Proteomes" id="UP000076837">
    <property type="component" value="Unassembled WGS sequence"/>
</dbReference>
<evidence type="ECO:0000313" key="2">
    <source>
        <dbReference type="Proteomes" id="UP000076837"/>
    </source>
</evidence>
<accession>A0A163GPL6</accession>